<reference evidence="1 2" key="1">
    <citation type="submission" date="2016-09" db="EMBL/GenBank/DDBJ databases">
        <title>Photobacterium proteolyticum sp. nov. a protease producing bacterium isolated from ocean sediments of Laizhou Bay.</title>
        <authorList>
            <person name="Li Y."/>
        </authorList>
    </citation>
    <scope>NUCLEOTIDE SEQUENCE [LARGE SCALE GENOMIC DNA]</scope>
    <source>
        <strain evidence="1 2">13-12</strain>
    </source>
</reference>
<organism evidence="1 2">
    <name type="scientific">Photobacterium proteolyticum</name>
    <dbReference type="NCBI Taxonomy" id="1903952"/>
    <lineage>
        <taxon>Bacteria</taxon>
        <taxon>Pseudomonadati</taxon>
        <taxon>Pseudomonadota</taxon>
        <taxon>Gammaproteobacteria</taxon>
        <taxon>Vibrionales</taxon>
        <taxon>Vibrionaceae</taxon>
        <taxon>Photobacterium</taxon>
    </lineage>
</organism>
<keyword evidence="2" id="KW-1185">Reference proteome</keyword>
<evidence type="ECO:0000313" key="2">
    <source>
        <dbReference type="Proteomes" id="UP000186905"/>
    </source>
</evidence>
<protein>
    <submittedName>
        <fullName evidence="1">Uncharacterized protein</fullName>
    </submittedName>
</protein>
<sequence>MTISSPVIFYQAYRNCSIRLTAICCYTVKRPAYSEQLDERTWFLEDSGKQCEIADLIDILFTAQEAQET</sequence>
<gene>
    <name evidence="1" type="ORF">BIT28_01130</name>
</gene>
<dbReference type="Proteomes" id="UP000186905">
    <property type="component" value="Unassembled WGS sequence"/>
</dbReference>
<comment type="caution">
    <text evidence="1">The sequence shown here is derived from an EMBL/GenBank/DDBJ whole genome shotgun (WGS) entry which is preliminary data.</text>
</comment>
<proteinExistence type="predicted"/>
<dbReference type="AlphaFoldDB" id="A0A1Q9GX98"/>
<dbReference type="EMBL" id="MJIL01000048">
    <property type="protein sequence ID" value="OLQ79885.1"/>
    <property type="molecule type" value="Genomic_DNA"/>
</dbReference>
<name>A0A1Q9GX98_9GAMM</name>
<evidence type="ECO:0000313" key="1">
    <source>
        <dbReference type="EMBL" id="OLQ79885.1"/>
    </source>
</evidence>
<accession>A0A1Q9GX98</accession>